<proteinExistence type="predicted"/>
<gene>
    <name evidence="2" type="ORF">ABUL08_15135</name>
    <name evidence="1" type="ORF">VK199_15070</name>
</gene>
<dbReference type="EMBL" id="CP159342">
    <property type="protein sequence ID" value="XCH71706.1"/>
    <property type="molecule type" value="Genomic_DNA"/>
</dbReference>
<organism evidence="1">
    <name type="scientific">Micromonospora sp. CCTCC AA 2012012</name>
    <dbReference type="NCBI Taxonomy" id="3111921"/>
    <lineage>
        <taxon>Bacteria</taxon>
        <taxon>Bacillati</taxon>
        <taxon>Actinomycetota</taxon>
        <taxon>Actinomycetes</taxon>
        <taxon>Micromonosporales</taxon>
        <taxon>Micromonosporaceae</taxon>
        <taxon>Micromonospora</taxon>
    </lineage>
</organism>
<reference evidence="1" key="1">
    <citation type="submission" date="2024-01" db="EMBL/GenBank/DDBJ databases">
        <title>The genome sequence of Micromonospora mangrovi CCTCC AA 2012012.</title>
        <authorList>
            <person name="Gao J."/>
        </authorList>
    </citation>
    <scope>NUCLEOTIDE SEQUENCE</scope>
    <source>
        <strain evidence="1">CCTCC AA 2012012</strain>
    </source>
</reference>
<dbReference type="EMBL" id="CP157762">
    <property type="protein sequence ID" value="XBP91008.1"/>
    <property type="molecule type" value="Genomic_DNA"/>
</dbReference>
<sequence length="109" mass="12378">MFKAQVIVRFAGEMDQDRLNALRSALSLQRTGRLTDDWDQILGERSDDVPGGRLMILLIRDDSDGPWKWEVQVSSEDGAEVSSFQHLEDEMRSGIESVGLQVTGIWRRT</sequence>
<dbReference type="AlphaFoldDB" id="A0AAU7M0K3"/>
<dbReference type="RefSeq" id="WP_350930557.1">
    <property type="nucleotide sequence ID" value="NZ_CP157762.1"/>
</dbReference>
<name>A0AAU7M0K3_9ACTN</name>
<protein>
    <submittedName>
        <fullName evidence="1">Uncharacterized protein</fullName>
    </submittedName>
</protein>
<reference evidence="2" key="2">
    <citation type="submission" date="2024-06" db="EMBL/GenBank/DDBJ databases">
        <title>Micromonospora mangrovi CCTCC AA 2012012 genome sequences.</title>
        <authorList>
            <person name="Gao J."/>
        </authorList>
    </citation>
    <scope>NUCLEOTIDE SEQUENCE</scope>
    <source>
        <strain evidence="2">CCTCC AA 2012012</strain>
    </source>
</reference>
<evidence type="ECO:0000313" key="1">
    <source>
        <dbReference type="EMBL" id="XBP91008.1"/>
    </source>
</evidence>
<accession>A0AAU7M0K3</accession>
<evidence type="ECO:0000313" key="2">
    <source>
        <dbReference type="EMBL" id="XCH71706.1"/>
    </source>
</evidence>